<dbReference type="PANTHER" id="PTHR48097">
    <property type="entry name" value="L-THREONINE ALDOLASE-RELATED"/>
    <property type="match status" value="1"/>
</dbReference>
<dbReference type="Proteomes" id="UP000887566">
    <property type="component" value="Unplaced"/>
</dbReference>
<dbReference type="GO" id="GO:0006567">
    <property type="term" value="P:L-threonine catabolic process"/>
    <property type="evidence" value="ECO:0007669"/>
    <property type="project" value="TreeGrafter"/>
</dbReference>
<comment type="cofactor">
    <cofactor evidence="1">
        <name>pyridoxal 5'-phosphate</name>
        <dbReference type="ChEBI" id="CHEBI:597326"/>
    </cofactor>
</comment>
<dbReference type="AlphaFoldDB" id="A0A914WAC1"/>
<keyword evidence="3" id="KW-0663">Pyridoxal phosphate</keyword>
<comment type="similarity">
    <text evidence="2">Belongs to the threonine aldolase family.</text>
</comment>
<dbReference type="InterPro" id="IPR015421">
    <property type="entry name" value="PyrdxlP-dep_Trfase_major"/>
</dbReference>
<dbReference type="InterPro" id="IPR023603">
    <property type="entry name" value="Low_specificity_L-TA-like"/>
</dbReference>
<dbReference type="NCBIfam" id="NF041359">
    <property type="entry name" value="GntG_guanitoxin"/>
    <property type="match status" value="1"/>
</dbReference>
<name>A0A914WAC1_9BILA</name>
<proteinExistence type="inferred from homology"/>
<reference evidence="8" key="1">
    <citation type="submission" date="2022-11" db="UniProtKB">
        <authorList>
            <consortium name="WormBaseParasite"/>
        </authorList>
    </citation>
    <scope>IDENTIFICATION</scope>
</reference>
<keyword evidence="4" id="KW-0456">Lyase</keyword>
<evidence type="ECO:0000256" key="3">
    <source>
        <dbReference type="ARBA" id="ARBA00022898"/>
    </source>
</evidence>
<dbReference type="Pfam" id="PF01212">
    <property type="entry name" value="Beta_elim_lyase"/>
    <property type="match status" value="1"/>
</dbReference>
<sequence length="372" mass="40095">MSAILRAAVNEVTHVRQYQPGRVVSASKVVDMRSDTVTRPSPAMRKVMAEAVVGDDVYGEDVTVNELERKCAEYFGKESALFVLSGSMGNLLAVMSHCGMRGSEMIVGQQAHMHRWEQGGYAQLAGVSATTLVNEPDGTIALDAIETAVRDGTDFHQPTTQLLCLENTHNYRGGVAITIDYMQKVRTLADKYGFRVHIDGARLINAAVALGVSADKLVADADSVQMCFSKGLGAPMGSILCGDKAFIERARRSRKAVGGGWRQAGILAAAASMALENGVHTVTRDHANAVRLATELNRLASDKFLVNMNTLQTNIIMVQLRSNDAAVLCEKLGAMDPAVLCSPFDADRIRLVTHCDIQDSDIDVVVNAFAKL</sequence>
<protein>
    <submittedName>
        <fullName evidence="8">Aromatic amino acid beta-eliminating lyase/threonine aldolase domain-containing protein</fullName>
    </submittedName>
</protein>
<dbReference type="InterPro" id="IPR015424">
    <property type="entry name" value="PyrdxlP-dep_Trfase"/>
</dbReference>
<feature type="domain" description="Aromatic amino acid beta-eliminating lyase/threonine aldolase" evidence="6">
    <location>
        <begin position="31"/>
        <end position="319"/>
    </location>
</feature>
<dbReference type="GO" id="GO:0006545">
    <property type="term" value="P:glycine biosynthetic process"/>
    <property type="evidence" value="ECO:0007669"/>
    <property type="project" value="TreeGrafter"/>
</dbReference>
<evidence type="ECO:0000256" key="2">
    <source>
        <dbReference type="ARBA" id="ARBA00006966"/>
    </source>
</evidence>
<evidence type="ECO:0000313" key="8">
    <source>
        <dbReference type="WBParaSite" id="PSAMB.scaffold3596size17648.g21962.t1"/>
    </source>
</evidence>
<dbReference type="FunFam" id="3.40.640.10:FF:000030">
    <property type="entry name" value="Low-specificity L-threonine aldolase"/>
    <property type="match status" value="1"/>
</dbReference>
<dbReference type="SUPFAM" id="SSF53383">
    <property type="entry name" value="PLP-dependent transferases"/>
    <property type="match status" value="1"/>
</dbReference>
<dbReference type="InterPro" id="IPR015422">
    <property type="entry name" value="PyrdxlP-dep_Trfase_small"/>
</dbReference>
<dbReference type="PANTHER" id="PTHR48097:SF9">
    <property type="entry name" value="L-THREONINE ALDOLASE"/>
    <property type="match status" value="1"/>
</dbReference>
<keyword evidence="7" id="KW-1185">Reference proteome</keyword>
<evidence type="ECO:0000256" key="1">
    <source>
        <dbReference type="ARBA" id="ARBA00001933"/>
    </source>
</evidence>
<evidence type="ECO:0000256" key="4">
    <source>
        <dbReference type="ARBA" id="ARBA00023239"/>
    </source>
</evidence>
<accession>A0A914WAC1</accession>
<dbReference type="WBParaSite" id="PSAMB.scaffold3596size17648.g21962.t1">
    <property type="protein sequence ID" value="PSAMB.scaffold3596size17648.g21962.t1"/>
    <property type="gene ID" value="PSAMB.scaffold3596size17648.g21962"/>
</dbReference>
<feature type="modified residue" description="N6-(pyridoxal phosphate)lysine" evidence="5">
    <location>
        <position position="230"/>
    </location>
</feature>
<evidence type="ECO:0000259" key="6">
    <source>
        <dbReference type="Pfam" id="PF01212"/>
    </source>
</evidence>
<dbReference type="PIRSF" id="PIRSF017617">
    <property type="entry name" value="Thr_aldolase"/>
    <property type="match status" value="1"/>
</dbReference>
<dbReference type="Gene3D" id="3.40.640.10">
    <property type="entry name" value="Type I PLP-dependent aspartate aminotransferase-like (Major domain)"/>
    <property type="match status" value="1"/>
</dbReference>
<organism evidence="7 8">
    <name type="scientific">Plectus sambesii</name>
    <dbReference type="NCBI Taxonomy" id="2011161"/>
    <lineage>
        <taxon>Eukaryota</taxon>
        <taxon>Metazoa</taxon>
        <taxon>Ecdysozoa</taxon>
        <taxon>Nematoda</taxon>
        <taxon>Chromadorea</taxon>
        <taxon>Plectida</taxon>
        <taxon>Plectina</taxon>
        <taxon>Plectoidea</taxon>
        <taxon>Plectidae</taxon>
        <taxon>Plectus</taxon>
    </lineage>
</organism>
<dbReference type="GO" id="GO:0005829">
    <property type="term" value="C:cytosol"/>
    <property type="evidence" value="ECO:0007669"/>
    <property type="project" value="TreeGrafter"/>
</dbReference>
<dbReference type="InterPro" id="IPR001597">
    <property type="entry name" value="ArAA_b-elim_lyase/Thr_aldolase"/>
</dbReference>
<dbReference type="GO" id="GO:0008732">
    <property type="term" value="F:L-allo-threonine aldolase activity"/>
    <property type="evidence" value="ECO:0007669"/>
    <property type="project" value="TreeGrafter"/>
</dbReference>
<dbReference type="Gene3D" id="3.90.1150.10">
    <property type="entry name" value="Aspartate Aminotransferase, domain 1"/>
    <property type="match status" value="1"/>
</dbReference>
<evidence type="ECO:0000313" key="7">
    <source>
        <dbReference type="Proteomes" id="UP000887566"/>
    </source>
</evidence>
<evidence type="ECO:0000256" key="5">
    <source>
        <dbReference type="PIRSR" id="PIRSR017617-1"/>
    </source>
</evidence>